<dbReference type="SMART" id="SM00304">
    <property type="entry name" value="HAMP"/>
    <property type="match status" value="1"/>
</dbReference>
<feature type="transmembrane region" description="Helical" evidence="11">
    <location>
        <begin position="167"/>
        <end position="191"/>
    </location>
</feature>
<dbReference type="Gene3D" id="3.30.565.10">
    <property type="entry name" value="Histidine kinase-like ATPase, C-terminal domain"/>
    <property type="match status" value="1"/>
</dbReference>
<dbReference type="RefSeq" id="WP_049857789.1">
    <property type="nucleotide sequence ID" value="NZ_JNGI01000154.1"/>
</dbReference>
<dbReference type="CDD" id="cd00075">
    <property type="entry name" value="HATPase"/>
    <property type="match status" value="1"/>
</dbReference>
<keyword evidence="9" id="KW-0902">Two-component regulatory system</keyword>
<evidence type="ECO:0000256" key="11">
    <source>
        <dbReference type="SAM" id="Phobius"/>
    </source>
</evidence>
<dbReference type="STRING" id="379893.GCA_001297775_03474"/>
<reference evidence="14 15" key="1">
    <citation type="journal article" date="2015" name="Appl. Environ. Microbiol.">
        <title>The Enterobacterium Trabulsiella odontotermitis Presents Novel Adaptations Related to Its Association with Fungus-Growing Termites.</title>
        <authorList>
            <person name="Sapountzis P."/>
            <person name="Gruntjes T."/>
            <person name="Otani S."/>
            <person name="Estevez J."/>
            <person name="da Costa R.R."/>
            <person name="Plunkett G.3rd."/>
            <person name="Perna N.T."/>
            <person name="Poulsen M."/>
        </authorList>
    </citation>
    <scope>NUCLEOTIDE SEQUENCE [LARGE SCALE GENOMIC DNA]</scope>
    <source>
        <strain evidence="14 15">12</strain>
    </source>
</reference>
<comment type="catalytic activity">
    <reaction evidence="1">
        <text>ATP + protein L-histidine = ADP + protein N-phospho-L-histidine.</text>
        <dbReference type="EC" id="2.7.13.3"/>
    </reaction>
</comment>
<dbReference type="GO" id="GO:0000155">
    <property type="term" value="F:phosphorelay sensor kinase activity"/>
    <property type="evidence" value="ECO:0007669"/>
    <property type="project" value="InterPro"/>
</dbReference>
<dbReference type="Proteomes" id="UP000037393">
    <property type="component" value="Unassembled WGS sequence"/>
</dbReference>
<comment type="caution">
    <text evidence="14">The sequence shown here is derived from an EMBL/GenBank/DDBJ whole genome shotgun (WGS) entry which is preliminary data.</text>
</comment>
<keyword evidence="5" id="KW-0808">Transferase</keyword>
<dbReference type="PANTHER" id="PTHR45436">
    <property type="entry name" value="SENSOR HISTIDINE KINASE YKOH"/>
    <property type="match status" value="1"/>
</dbReference>
<dbReference type="InterPro" id="IPR036890">
    <property type="entry name" value="HATPase_C_sf"/>
</dbReference>
<dbReference type="SUPFAM" id="SSF47384">
    <property type="entry name" value="Homodimeric domain of signal transducing histidine kinase"/>
    <property type="match status" value="1"/>
</dbReference>
<evidence type="ECO:0000256" key="8">
    <source>
        <dbReference type="ARBA" id="ARBA00022989"/>
    </source>
</evidence>
<protein>
    <recommendedName>
        <fullName evidence="3">histidine kinase</fullName>
        <ecNumber evidence="3">2.7.13.3</ecNumber>
    </recommendedName>
</protein>
<dbReference type="SUPFAM" id="SSF55874">
    <property type="entry name" value="ATPase domain of HSP90 chaperone/DNA topoisomerase II/histidine kinase"/>
    <property type="match status" value="1"/>
</dbReference>
<sequence>MRYTMSMAMNSLSLRILLAYVAGALLSIGLLVAFGALVKDRLPGMALPERTQALAARLQFDAQGNPTGFTDSNDHPLWIYDSLRQETAWRVLNGKGHAVLLSPGAATWPDSDAIRELPDRRFAFTRESVLYDGARETRLHDGHTWFVELTVSSRIVDFLHLSFALPFIRLGVITFSLVLLVIFAACACLSLKYALRPLRKVSQAATQISPRSLSHRLATDHVPAELIPLITSFNQALGRLETSFRSQQDFLATAAHELKTPLTLLRAEVELMEGQPEVRAPLLMQVSHLARQVQQLLLLAEASEPLSYRFSDVDAGEVARDAVGYLRRIADDASVRLDIHSVEDMAKWHADRGAFFTLLKNLIENAIQHAPVGTVVSIDVRAESLSVRDQGAGVDPEQMPHLFERFWRGAHRRDTGAGLGLAICQEICTAHGWSLTASNGLTGLTMTVYRNRA</sequence>
<keyword evidence="4" id="KW-0597">Phosphoprotein</keyword>
<dbReference type="PANTHER" id="PTHR45436:SF5">
    <property type="entry name" value="SENSOR HISTIDINE KINASE TRCS"/>
    <property type="match status" value="1"/>
</dbReference>
<dbReference type="PATRIC" id="fig|379893.4.peg.1019"/>
<evidence type="ECO:0000313" key="14">
    <source>
        <dbReference type="EMBL" id="KNC90255.1"/>
    </source>
</evidence>
<evidence type="ECO:0000256" key="10">
    <source>
        <dbReference type="ARBA" id="ARBA00023136"/>
    </source>
</evidence>
<keyword evidence="7 14" id="KW-0418">Kinase</keyword>
<evidence type="ECO:0000256" key="1">
    <source>
        <dbReference type="ARBA" id="ARBA00000085"/>
    </source>
</evidence>
<name>A0A0L0GMG9_9ENTR</name>
<dbReference type="SMART" id="SM00388">
    <property type="entry name" value="HisKA"/>
    <property type="match status" value="1"/>
</dbReference>
<dbReference type="Pfam" id="PF00672">
    <property type="entry name" value="HAMP"/>
    <property type="match status" value="1"/>
</dbReference>
<dbReference type="EMBL" id="JNGI01000154">
    <property type="protein sequence ID" value="KNC90255.1"/>
    <property type="molecule type" value="Genomic_DNA"/>
</dbReference>
<dbReference type="EC" id="2.7.13.3" evidence="3"/>
<dbReference type="OrthoDB" id="9809766at2"/>
<dbReference type="PROSITE" id="PS50885">
    <property type="entry name" value="HAMP"/>
    <property type="match status" value="1"/>
</dbReference>
<dbReference type="InterPro" id="IPR005467">
    <property type="entry name" value="His_kinase_dom"/>
</dbReference>
<keyword evidence="15" id="KW-1185">Reference proteome</keyword>
<dbReference type="InterPro" id="IPR004358">
    <property type="entry name" value="Sig_transdc_His_kin-like_C"/>
</dbReference>
<dbReference type="InterPro" id="IPR036097">
    <property type="entry name" value="HisK_dim/P_sf"/>
</dbReference>
<proteinExistence type="predicted"/>
<dbReference type="InterPro" id="IPR003661">
    <property type="entry name" value="HisK_dim/P_dom"/>
</dbReference>
<evidence type="ECO:0000256" key="2">
    <source>
        <dbReference type="ARBA" id="ARBA00004429"/>
    </source>
</evidence>
<evidence type="ECO:0000256" key="5">
    <source>
        <dbReference type="ARBA" id="ARBA00022679"/>
    </source>
</evidence>
<feature type="domain" description="Histidine kinase" evidence="12">
    <location>
        <begin position="253"/>
        <end position="453"/>
    </location>
</feature>
<dbReference type="CDD" id="cd00082">
    <property type="entry name" value="HisKA"/>
    <property type="match status" value="1"/>
</dbReference>
<keyword evidence="8 11" id="KW-1133">Transmembrane helix</keyword>
<keyword evidence="10 11" id="KW-0472">Membrane</keyword>
<evidence type="ECO:0000256" key="6">
    <source>
        <dbReference type="ARBA" id="ARBA00022692"/>
    </source>
</evidence>
<keyword evidence="6 11" id="KW-0812">Transmembrane</keyword>
<dbReference type="AlphaFoldDB" id="A0A0L0GMG9"/>
<dbReference type="InterPro" id="IPR003594">
    <property type="entry name" value="HATPase_dom"/>
</dbReference>
<comment type="subcellular location">
    <subcellularLocation>
        <location evidence="2">Cell inner membrane</location>
        <topology evidence="2">Multi-pass membrane protein</topology>
    </subcellularLocation>
</comment>
<dbReference type="InterPro" id="IPR003660">
    <property type="entry name" value="HAMP_dom"/>
</dbReference>
<accession>A0A0L0GMG9</accession>
<dbReference type="SMART" id="SM00387">
    <property type="entry name" value="HATPase_c"/>
    <property type="match status" value="1"/>
</dbReference>
<organism evidence="14 15">
    <name type="scientific">Trabulsiella odontotermitis</name>
    <dbReference type="NCBI Taxonomy" id="379893"/>
    <lineage>
        <taxon>Bacteria</taxon>
        <taxon>Pseudomonadati</taxon>
        <taxon>Pseudomonadota</taxon>
        <taxon>Gammaproteobacteria</taxon>
        <taxon>Enterobacterales</taxon>
        <taxon>Enterobacteriaceae</taxon>
        <taxon>Trabulsiella</taxon>
    </lineage>
</organism>
<evidence type="ECO:0000256" key="3">
    <source>
        <dbReference type="ARBA" id="ARBA00012438"/>
    </source>
</evidence>
<dbReference type="Pfam" id="PF02518">
    <property type="entry name" value="HATPase_c"/>
    <property type="match status" value="1"/>
</dbReference>
<dbReference type="Pfam" id="PF00512">
    <property type="entry name" value="HisKA"/>
    <property type="match status" value="1"/>
</dbReference>
<evidence type="ECO:0000259" key="13">
    <source>
        <dbReference type="PROSITE" id="PS50885"/>
    </source>
</evidence>
<dbReference type="GO" id="GO:0005886">
    <property type="term" value="C:plasma membrane"/>
    <property type="evidence" value="ECO:0007669"/>
    <property type="project" value="UniProtKB-SubCell"/>
</dbReference>
<feature type="domain" description="HAMP" evidence="13">
    <location>
        <begin position="192"/>
        <end position="245"/>
    </location>
</feature>
<dbReference type="Gene3D" id="1.10.287.130">
    <property type="match status" value="1"/>
</dbReference>
<evidence type="ECO:0000259" key="12">
    <source>
        <dbReference type="PROSITE" id="PS50109"/>
    </source>
</evidence>
<dbReference type="InterPro" id="IPR050428">
    <property type="entry name" value="TCS_sensor_his_kinase"/>
</dbReference>
<evidence type="ECO:0000313" key="15">
    <source>
        <dbReference type="Proteomes" id="UP000037393"/>
    </source>
</evidence>
<evidence type="ECO:0000256" key="4">
    <source>
        <dbReference type="ARBA" id="ARBA00022553"/>
    </source>
</evidence>
<evidence type="ECO:0000256" key="7">
    <source>
        <dbReference type="ARBA" id="ARBA00022777"/>
    </source>
</evidence>
<evidence type="ECO:0000256" key="9">
    <source>
        <dbReference type="ARBA" id="ARBA00023012"/>
    </source>
</evidence>
<gene>
    <name evidence="14" type="ORF">GM31_05000</name>
</gene>
<dbReference type="PROSITE" id="PS50109">
    <property type="entry name" value="HIS_KIN"/>
    <property type="match status" value="1"/>
</dbReference>
<dbReference type="PRINTS" id="PR00344">
    <property type="entry name" value="BCTRLSENSOR"/>
</dbReference>